<dbReference type="EMBL" id="GL945490">
    <property type="protein sequence ID" value="EGN93802.1"/>
    <property type="molecule type" value="Genomic_DNA"/>
</dbReference>
<keyword evidence="2" id="KW-1185">Reference proteome</keyword>
<reference evidence="2" key="1">
    <citation type="journal article" date="2011" name="Science">
        <title>The plant cell wall-decomposing machinery underlies the functional diversity of forest fungi.</title>
        <authorList>
            <person name="Eastwood D.C."/>
            <person name="Floudas D."/>
            <person name="Binder M."/>
            <person name="Majcherczyk A."/>
            <person name="Schneider P."/>
            <person name="Aerts A."/>
            <person name="Asiegbu F.O."/>
            <person name="Baker S.E."/>
            <person name="Barry K."/>
            <person name="Bendiksby M."/>
            <person name="Blumentritt M."/>
            <person name="Coutinho P.M."/>
            <person name="Cullen D."/>
            <person name="de Vries R.P."/>
            <person name="Gathman A."/>
            <person name="Goodell B."/>
            <person name="Henrissat B."/>
            <person name="Ihrmark K."/>
            <person name="Kauserud H."/>
            <person name="Kohler A."/>
            <person name="LaButti K."/>
            <person name="Lapidus A."/>
            <person name="Lavin J.L."/>
            <person name="Lee Y.-H."/>
            <person name="Lindquist E."/>
            <person name="Lilly W."/>
            <person name="Lucas S."/>
            <person name="Morin E."/>
            <person name="Murat C."/>
            <person name="Oguiza J.A."/>
            <person name="Park J."/>
            <person name="Pisabarro A.G."/>
            <person name="Riley R."/>
            <person name="Rosling A."/>
            <person name="Salamov A."/>
            <person name="Schmidt O."/>
            <person name="Schmutz J."/>
            <person name="Skrede I."/>
            <person name="Stenlid J."/>
            <person name="Wiebenga A."/>
            <person name="Xie X."/>
            <person name="Kuees U."/>
            <person name="Hibbett D.S."/>
            <person name="Hoffmeister D."/>
            <person name="Hoegberg N."/>
            <person name="Martin F."/>
            <person name="Grigoriev I.V."/>
            <person name="Watkinson S.C."/>
        </authorList>
    </citation>
    <scope>NUCLEOTIDE SEQUENCE [LARGE SCALE GENOMIC DNA]</scope>
    <source>
        <strain evidence="2">strain S7.3</strain>
    </source>
</reference>
<protein>
    <submittedName>
        <fullName evidence="1">Uncharacterized protein</fullName>
    </submittedName>
</protein>
<gene>
    <name evidence="1" type="ORF">SERLA73DRAFT_126242</name>
</gene>
<name>F8QCD7_SERL3</name>
<proteinExistence type="predicted"/>
<dbReference type="Proteomes" id="UP000008063">
    <property type="component" value="Unassembled WGS sequence"/>
</dbReference>
<dbReference type="AlphaFoldDB" id="F8QCD7"/>
<evidence type="ECO:0000313" key="1">
    <source>
        <dbReference type="EMBL" id="EGN93802.1"/>
    </source>
</evidence>
<accession>F8QCD7</accession>
<organism evidence="2">
    <name type="scientific">Serpula lacrymans var. lacrymans (strain S7.3)</name>
    <name type="common">Dry rot fungus</name>
    <dbReference type="NCBI Taxonomy" id="936435"/>
    <lineage>
        <taxon>Eukaryota</taxon>
        <taxon>Fungi</taxon>
        <taxon>Dikarya</taxon>
        <taxon>Basidiomycota</taxon>
        <taxon>Agaricomycotina</taxon>
        <taxon>Agaricomycetes</taxon>
        <taxon>Agaricomycetidae</taxon>
        <taxon>Boletales</taxon>
        <taxon>Coniophorineae</taxon>
        <taxon>Serpulaceae</taxon>
        <taxon>Serpula</taxon>
    </lineage>
</organism>
<sequence>MQSIQTQQECLEDQVYLWRLGVQTRRDNVGPTRTLFVTIAASKATFLGIVHTERWQYVIWKRRKPKTLPLRHH</sequence>
<dbReference type="HOGENOM" id="CLU_201360_0_0_1"/>
<evidence type="ECO:0000313" key="2">
    <source>
        <dbReference type="Proteomes" id="UP000008063"/>
    </source>
</evidence>
<dbReference type="InParanoid" id="F8QCD7"/>